<dbReference type="InterPro" id="IPR044801">
    <property type="entry name" value="Filamin"/>
</dbReference>
<dbReference type="PANTHER" id="PTHR38537">
    <property type="entry name" value="JITTERBUG, ISOFORM N"/>
    <property type="match status" value="1"/>
</dbReference>
<protein>
    <submittedName>
        <fullName evidence="4">Filamin-A</fullName>
    </submittedName>
</protein>
<dbReference type="Pfam" id="PF00630">
    <property type="entry name" value="Filamin"/>
    <property type="match status" value="5"/>
</dbReference>
<reference evidence="4 5" key="1">
    <citation type="submission" date="2014-11" db="EMBL/GenBank/DDBJ databases">
        <title>Genetic blueprint of the zoonotic pathogen Toxocara canis.</title>
        <authorList>
            <person name="Zhu X.-Q."/>
            <person name="Korhonen P.K."/>
            <person name="Cai H."/>
            <person name="Young N.D."/>
            <person name="Nejsum P."/>
            <person name="von Samson-Himmelstjerna G."/>
            <person name="Boag P.R."/>
            <person name="Tan P."/>
            <person name="Li Q."/>
            <person name="Min J."/>
            <person name="Yang Y."/>
            <person name="Wang X."/>
            <person name="Fang X."/>
            <person name="Hall R.S."/>
            <person name="Hofmann A."/>
            <person name="Sternberg P.W."/>
            <person name="Jex A.R."/>
            <person name="Gasser R.B."/>
        </authorList>
    </citation>
    <scope>NUCLEOTIDE SEQUENCE [LARGE SCALE GENOMIC DNA]</scope>
    <source>
        <strain evidence="4">PN_DK_2014</strain>
    </source>
</reference>
<comment type="caution">
    <text evidence="4">The sequence shown here is derived from an EMBL/GenBank/DDBJ whole genome shotgun (WGS) entry which is preliminary data.</text>
</comment>
<dbReference type="InterPro" id="IPR014756">
    <property type="entry name" value="Ig_E-set"/>
</dbReference>
<dbReference type="GO" id="GO:0030036">
    <property type="term" value="P:actin cytoskeleton organization"/>
    <property type="evidence" value="ECO:0007669"/>
    <property type="project" value="InterPro"/>
</dbReference>
<dbReference type="InterPro" id="IPR013783">
    <property type="entry name" value="Ig-like_fold"/>
</dbReference>
<gene>
    <name evidence="4" type="primary">FLNA</name>
    <name evidence="4" type="ORF">Tcan_10130</name>
</gene>
<dbReference type="Proteomes" id="UP000031036">
    <property type="component" value="Unassembled WGS sequence"/>
</dbReference>
<dbReference type="OrthoDB" id="18740at2759"/>
<evidence type="ECO:0000313" key="5">
    <source>
        <dbReference type="Proteomes" id="UP000031036"/>
    </source>
</evidence>
<sequence>IRILCQGTELPSSPIYLRVLLPSASPSLPEHSPSSMDYYPPPDIGHVSFSGLSEPCSIGSIVEVVINAHGDSSSGAVVVEAVAPSGRLKQCHVLQKANSFTATFTPNEVGEWRIGILYDGEHIRGSPFSCNVYDANLVQVSVLRHGRVLPCEVREQGNSRVFRVSFTPDGAGQYKIHVLFNNMEVKGSPFILDIADASSVSVYGENLRMASVDRLSTFMIHAVGADSKDITVTVTGEHSIDVRLFNQSVYESPFVCNVGDPDLVTVRNMPEFISANELFRDYTFEIDASAAGSGNLEIMINGGRVACRVRELGGRHYLAAFTPTQLVTHVIEMRFNGEDVRLSPWKIPIREVRSVPKYESEQRITRTSESRSVDRRESYYSELSGPGLQRAAVGKTSTFEISGDGLEPNDIQTRIFESGGDEIPIKIYRSGGKLFCEYRIRQVGEHRLEMSICGKKIDPFPLYISGYSSEKVKIEPLGGGAPGQPVQFIVDAVDAGKGQLEISVNQGKVPNNVQMQGAGRCLVTFIPQYPGKYVIDVTFNGEQVQGCPIRVDILPKQVGQSVATPIISQQTATITSTVERKEHFSGSARLFGD</sequence>
<evidence type="ECO:0000313" key="4">
    <source>
        <dbReference type="EMBL" id="KHN80534.1"/>
    </source>
</evidence>
<dbReference type="GO" id="GO:0051015">
    <property type="term" value="F:actin filament binding"/>
    <property type="evidence" value="ECO:0007669"/>
    <property type="project" value="InterPro"/>
</dbReference>
<feature type="repeat" description="Filamin" evidence="3">
    <location>
        <begin position="454"/>
        <end position="553"/>
    </location>
</feature>
<name>A0A0B2VGF8_TOXCA</name>
<accession>A0A0B2VGF8</accession>
<dbReference type="SMART" id="SM00557">
    <property type="entry name" value="IG_FLMN"/>
    <property type="match status" value="5"/>
</dbReference>
<dbReference type="Gene3D" id="2.60.40.10">
    <property type="entry name" value="Immunoglobulins"/>
    <property type="match status" value="6"/>
</dbReference>
<dbReference type="InterPro" id="IPR001298">
    <property type="entry name" value="Filamin/ABP280_rpt"/>
</dbReference>
<dbReference type="STRING" id="6265.A0A0B2VGF8"/>
<dbReference type="PANTHER" id="PTHR38537:SF16">
    <property type="entry name" value="CALPONIN-HOMOLOGY (CH) DOMAIN-CONTAINING PROTEIN"/>
    <property type="match status" value="1"/>
</dbReference>
<feature type="repeat" description="Filamin" evidence="3">
    <location>
        <begin position="373"/>
        <end position="457"/>
    </location>
</feature>
<proteinExistence type="inferred from homology"/>
<dbReference type="OMA" id="PFVCNVG"/>
<evidence type="ECO:0000256" key="1">
    <source>
        <dbReference type="ARBA" id="ARBA00009238"/>
    </source>
</evidence>
<dbReference type="EMBL" id="JPKZ01001734">
    <property type="protein sequence ID" value="KHN80534.1"/>
    <property type="molecule type" value="Genomic_DNA"/>
</dbReference>
<feature type="repeat" description="Filamin" evidence="3">
    <location>
        <begin position="146"/>
        <end position="194"/>
    </location>
</feature>
<feature type="repeat" description="Filamin" evidence="3">
    <location>
        <begin position="39"/>
        <end position="132"/>
    </location>
</feature>
<dbReference type="SUPFAM" id="SSF81296">
    <property type="entry name" value="E set domains"/>
    <property type="match status" value="5"/>
</dbReference>
<keyword evidence="5" id="KW-1185">Reference proteome</keyword>
<evidence type="ECO:0000256" key="3">
    <source>
        <dbReference type="PROSITE-ProRule" id="PRU00087"/>
    </source>
</evidence>
<evidence type="ECO:0000256" key="2">
    <source>
        <dbReference type="ARBA" id="ARBA00022737"/>
    </source>
</evidence>
<keyword evidence="2" id="KW-0677">Repeat</keyword>
<dbReference type="PROSITE" id="PS50194">
    <property type="entry name" value="FILAMIN_REPEAT"/>
    <property type="match status" value="5"/>
</dbReference>
<feature type="non-terminal residue" evidence="4">
    <location>
        <position position="1"/>
    </location>
</feature>
<dbReference type="InterPro" id="IPR017868">
    <property type="entry name" value="Filamin/ABP280_repeat-like"/>
</dbReference>
<comment type="similarity">
    <text evidence="1">Belongs to the filamin family.</text>
</comment>
<dbReference type="AlphaFoldDB" id="A0A0B2VGF8"/>
<feature type="repeat" description="Filamin" evidence="3">
    <location>
        <begin position="192"/>
        <end position="349"/>
    </location>
</feature>
<organism evidence="4 5">
    <name type="scientific">Toxocara canis</name>
    <name type="common">Canine roundworm</name>
    <dbReference type="NCBI Taxonomy" id="6265"/>
    <lineage>
        <taxon>Eukaryota</taxon>
        <taxon>Metazoa</taxon>
        <taxon>Ecdysozoa</taxon>
        <taxon>Nematoda</taxon>
        <taxon>Chromadorea</taxon>
        <taxon>Rhabditida</taxon>
        <taxon>Spirurina</taxon>
        <taxon>Ascaridomorpha</taxon>
        <taxon>Ascaridoidea</taxon>
        <taxon>Toxocaridae</taxon>
        <taxon>Toxocara</taxon>
    </lineage>
</organism>